<keyword evidence="2" id="KW-1015">Disulfide bond</keyword>
<evidence type="ECO:0000256" key="1">
    <source>
        <dbReference type="ARBA" id="ARBA00022737"/>
    </source>
</evidence>
<organism evidence="5 6">
    <name type="scientific">Effrenium voratum</name>
    <dbReference type="NCBI Taxonomy" id="2562239"/>
    <lineage>
        <taxon>Eukaryota</taxon>
        <taxon>Sar</taxon>
        <taxon>Alveolata</taxon>
        <taxon>Dinophyceae</taxon>
        <taxon>Suessiales</taxon>
        <taxon>Symbiodiniaceae</taxon>
        <taxon>Effrenium</taxon>
    </lineage>
</organism>
<reference evidence="5" key="1">
    <citation type="submission" date="2023-08" db="EMBL/GenBank/DDBJ databases">
        <authorList>
            <person name="Chen Y."/>
            <person name="Shah S."/>
            <person name="Dougan E. K."/>
            <person name="Thang M."/>
            <person name="Chan C."/>
        </authorList>
    </citation>
    <scope>NUCLEOTIDE SEQUENCE</scope>
</reference>
<feature type="transmembrane region" description="Helical" evidence="3">
    <location>
        <begin position="22"/>
        <end position="44"/>
    </location>
</feature>
<name>A0AA36IZP1_9DINO</name>
<dbReference type="AlphaFoldDB" id="A0AA36IZP1"/>
<keyword evidence="3" id="KW-1133">Transmembrane helix</keyword>
<dbReference type="SUPFAM" id="SSF57414">
    <property type="entry name" value="Hairpin loop containing domain-like"/>
    <property type="match status" value="1"/>
</dbReference>
<sequence length="294" mass="30114">MDRHSDTEELLSDAPRAPKTWVFPRAAAAILGGVGLLGVGFVGLKSSPGLRSKSRNYLGLEAVECFEQGMFYTSPHKLDSTERSVELSAEACQTRCQVVPECSHFTYWPDGGCLLTGEESYVKAAPFKYSATVTGPKFCKEAIEAAQDAVSAAGEAASGLDAQSSWGASIQHAADSVTSGVQGAASAVADAATGAVGSATEAVQKVVATVGLNGTACSAYPACVSVGITEGDCCPNTDKVSLGCCAGFPKMVEEVKIAAGSECTLFPQCMSLNITGACCPTPEGVRLGCCGPEI</sequence>
<keyword evidence="3" id="KW-0472">Membrane</keyword>
<dbReference type="PROSITE" id="PS50948">
    <property type="entry name" value="PAN"/>
    <property type="match status" value="1"/>
</dbReference>
<evidence type="ECO:0000259" key="4">
    <source>
        <dbReference type="PROSITE" id="PS50948"/>
    </source>
</evidence>
<keyword evidence="3" id="KW-0812">Transmembrane</keyword>
<protein>
    <recommendedName>
        <fullName evidence="4">Apple domain-containing protein</fullName>
    </recommendedName>
</protein>
<gene>
    <name evidence="5" type="ORF">EVOR1521_LOCUS20678</name>
</gene>
<accession>A0AA36IZP1</accession>
<dbReference type="Gene3D" id="3.50.4.10">
    <property type="entry name" value="Hepatocyte Growth Factor"/>
    <property type="match status" value="1"/>
</dbReference>
<dbReference type="GO" id="GO:0005576">
    <property type="term" value="C:extracellular region"/>
    <property type="evidence" value="ECO:0007669"/>
    <property type="project" value="InterPro"/>
</dbReference>
<dbReference type="InterPro" id="IPR003609">
    <property type="entry name" value="Pan_app"/>
</dbReference>
<evidence type="ECO:0000313" key="6">
    <source>
        <dbReference type="Proteomes" id="UP001178507"/>
    </source>
</evidence>
<dbReference type="Proteomes" id="UP001178507">
    <property type="component" value="Unassembled WGS sequence"/>
</dbReference>
<evidence type="ECO:0000313" key="5">
    <source>
        <dbReference type="EMBL" id="CAJ1396447.1"/>
    </source>
</evidence>
<dbReference type="Pfam" id="PF00024">
    <property type="entry name" value="PAN_1"/>
    <property type="match status" value="1"/>
</dbReference>
<dbReference type="EMBL" id="CAUJNA010003231">
    <property type="protein sequence ID" value="CAJ1396447.1"/>
    <property type="molecule type" value="Genomic_DNA"/>
</dbReference>
<feature type="domain" description="Apple" evidence="4">
    <location>
        <begin position="65"/>
        <end position="139"/>
    </location>
</feature>
<dbReference type="GO" id="GO:0006508">
    <property type="term" value="P:proteolysis"/>
    <property type="evidence" value="ECO:0007669"/>
    <property type="project" value="InterPro"/>
</dbReference>
<comment type="caution">
    <text evidence="5">The sequence shown here is derived from an EMBL/GenBank/DDBJ whole genome shotgun (WGS) entry which is preliminary data.</text>
</comment>
<keyword evidence="1" id="KW-0677">Repeat</keyword>
<evidence type="ECO:0000256" key="2">
    <source>
        <dbReference type="ARBA" id="ARBA00023157"/>
    </source>
</evidence>
<evidence type="ECO:0000256" key="3">
    <source>
        <dbReference type="SAM" id="Phobius"/>
    </source>
</evidence>
<dbReference type="SMART" id="SM00223">
    <property type="entry name" value="APPLE"/>
    <property type="match status" value="1"/>
</dbReference>
<keyword evidence="6" id="KW-1185">Reference proteome</keyword>
<proteinExistence type="predicted"/>
<dbReference type="InterPro" id="IPR000177">
    <property type="entry name" value="Apple"/>
</dbReference>